<dbReference type="PANTHER" id="PTHR30448">
    <property type="entry name" value="RNASE ADAPTER PROTEIN RAPZ"/>
    <property type="match status" value="1"/>
</dbReference>
<sequence>MDFLFVTGMSGAGKTVAVNELEDMGYFCVDNIPSGLIGAFARLCEQSPVGGRIALVTDFRSGEQFARFPEALDQLTAEGHTYRILMLEAEDSVILRRYKENRRRHPLLEEGSAGLEAAIRTERKLLEPLRLRADYRIDTSFITIAQLRERVEQLFGDDSGKMIVTCMSFGYKYGIPAETDLLFDVRCLPNPFYVPELREHTGLEQAVQEYVLAGETSQGLVQRLDSLLDYLLPLYLAEGKCSLVIGFGCTGGRHRSVTFAELFRERLARKGYRVSVSHRDVNRSR</sequence>
<feature type="domain" description="RapZ C-terminal" evidence="6">
    <location>
        <begin position="162"/>
        <end position="281"/>
    </location>
</feature>
<comment type="caution">
    <text evidence="7">The sequence shown here is derived from an EMBL/GenBank/DDBJ whole genome shotgun (WGS) entry which is preliminary data.</text>
</comment>
<name>A0ABS2GMK4_9FIRM</name>
<evidence type="ECO:0000256" key="4">
    <source>
        <dbReference type="HAMAP-Rule" id="MF_00636"/>
    </source>
</evidence>
<gene>
    <name evidence="7" type="primary">rapZ</name>
    <name evidence="7" type="ORF">H9X81_04965</name>
</gene>
<evidence type="ECO:0000313" key="7">
    <source>
        <dbReference type="EMBL" id="MBM6923043.1"/>
    </source>
</evidence>
<dbReference type="PANTHER" id="PTHR30448:SF0">
    <property type="entry name" value="RNASE ADAPTER PROTEIN RAPZ"/>
    <property type="match status" value="1"/>
</dbReference>
<reference evidence="7 8" key="1">
    <citation type="journal article" date="2021" name="Sci. Rep.">
        <title>The distribution of antibiotic resistance genes in chicken gut microbiota commensals.</title>
        <authorList>
            <person name="Juricova H."/>
            <person name="Matiasovicova J."/>
            <person name="Kubasova T."/>
            <person name="Cejkova D."/>
            <person name="Rychlik I."/>
        </authorList>
    </citation>
    <scope>NUCLEOTIDE SEQUENCE [LARGE SCALE GENOMIC DNA]</scope>
    <source>
        <strain evidence="7 8">An564</strain>
    </source>
</reference>
<dbReference type="Proteomes" id="UP000724149">
    <property type="component" value="Unassembled WGS sequence"/>
</dbReference>
<evidence type="ECO:0000256" key="2">
    <source>
        <dbReference type="ARBA" id="ARBA00022840"/>
    </source>
</evidence>
<dbReference type="RefSeq" id="WP_191392007.1">
    <property type="nucleotide sequence ID" value="NZ_JACSNR010000004.1"/>
</dbReference>
<keyword evidence="1 4" id="KW-0547">Nucleotide-binding</keyword>
<dbReference type="Pfam" id="PF22740">
    <property type="entry name" value="PapZ_C"/>
    <property type="match status" value="1"/>
</dbReference>
<feature type="domain" description="RapZ-like N-terminal" evidence="5">
    <location>
        <begin position="1"/>
        <end position="158"/>
    </location>
</feature>
<dbReference type="SUPFAM" id="SSF52540">
    <property type="entry name" value="P-loop containing nucleoside triphosphate hydrolases"/>
    <property type="match status" value="1"/>
</dbReference>
<evidence type="ECO:0000259" key="5">
    <source>
        <dbReference type="Pfam" id="PF03668"/>
    </source>
</evidence>
<dbReference type="InterPro" id="IPR005337">
    <property type="entry name" value="RapZ-like"/>
</dbReference>
<evidence type="ECO:0000313" key="8">
    <source>
        <dbReference type="Proteomes" id="UP000724149"/>
    </source>
</evidence>
<dbReference type="Pfam" id="PF03668">
    <property type="entry name" value="RapZ-like_N"/>
    <property type="match status" value="1"/>
</dbReference>
<dbReference type="InterPro" id="IPR053930">
    <property type="entry name" value="RapZ-like_N"/>
</dbReference>
<dbReference type="EMBL" id="JACSNR010000004">
    <property type="protein sequence ID" value="MBM6923043.1"/>
    <property type="molecule type" value="Genomic_DNA"/>
</dbReference>
<keyword evidence="3 4" id="KW-0342">GTP-binding</keyword>
<protein>
    <submittedName>
        <fullName evidence="7">RNase adapter RapZ</fullName>
    </submittedName>
</protein>
<evidence type="ECO:0000256" key="3">
    <source>
        <dbReference type="ARBA" id="ARBA00023134"/>
    </source>
</evidence>
<evidence type="ECO:0000259" key="6">
    <source>
        <dbReference type="Pfam" id="PF22740"/>
    </source>
</evidence>
<proteinExistence type="inferred from homology"/>
<dbReference type="NCBIfam" id="NF003828">
    <property type="entry name" value="PRK05416.1"/>
    <property type="match status" value="1"/>
</dbReference>
<dbReference type="PIRSF" id="PIRSF005052">
    <property type="entry name" value="P-loopkin"/>
    <property type="match status" value="1"/>
</dbReference>
<feature type="binding site" evidence="4">
    <location>
        <begin position="58"/>
        <end position="61"/>
    </location>
    <ligand>
        <name>GTP</name>
        <dbReference type="ChEBI" id="CHEBI:37565"/>
    </ligand>
</feature>
<dbReference type="HAMAP" id="MF_00636">
    <property type="entry name" value="RapZ_like"/>
    <property type="match status" value="1"/>
</dbReference>
<keyword evidence="2 4" id="KW-0067">ATP-binding</keyword>
<evidence type="ECO:0000256" key="1">
    <source>
        <dbReference type="ARBA" id="ARBA00022741"/>
    </source>
</evidence>
<organism evidence="7 8">
    <name type="scientific">Hydrogenoanaerobacterium saccharovorans</name>
    <dbReference type="NCBI Taxonomy" id="474960"/>
    <lineage>
        <taxon>Bacteria</taxon>
        <taxon>Bacillati</taxon>
        <taxon>Bacillota</taxon>
        <taxon>Clostridia</taxon>
        <taxon>Eubacteriales</taxon>
        <taxon>Oscillospiraceae</taxon>
        <taxon>Hydrogenoanaerobacterium</taxon>
    </lineage>
</organism>
<keyword evidence="8" id="KW-1185">Reference proteome</keyword>
<feature type="binding site" evidence="4">
    <location>
        <begin position="8"/>
        <end position="15"/>
    </location>
    <ligand>
        <name>ATP</name>
        <dbReference type="ChEBI" id="CHEBI:30616"/>
    </ligand>
</feature>
<dbReference type="InterPro" id="IPR027417">
    <property type="entry name" value="P-loop_NTPase"/>
</dbReference>
<accession>A0ABS2GMK4</accession>
<dbReference type="InterPro" id="IPR053931">
    <property type="entry name" value="RapZ_C"/>
</dbReference>